<dbReference type="Proteomes" id="UP000004946">
    <property type="component" value="Chromosome"/>
</dbReference>
<organism evidence="1 2">
    <name type="scientific">Parascardovia denticolens DSM 10105 = JCM 12538</name>
    <dbReference type="NCBI Taxonomy" id="864564"/>
    <lineage>
        <taxon>Bacteria</taxon>
        <taxon>Bacillati</taxon>
        <taxon>Actinomycetota</taxon>
        <taxon>Actinomycetes</taxon>
        <taxon>Bifidobacteriales</taxon>
        <taxon>Bifidobacteriaceae</taxon>
        <taxon>Parascardovia</taxon>
    </lineage>
</organism>
<dbReference type="RefSeq" id="WP_006289501.1">
    <property type="nucleotide sequence ID" value="NZ_AP012333.1"/>
</dbReference>
<dbReference type="PATRIC" id="fig|864564.6.peg.167"/>
<keyword evidence="2" id="KW-1185">Reference proteome</keyword>
<dbReference type="AlphaFoldDB" id="E6K259"/>
<sequence>MVREAEEDATKGSQAGRMRVAWYRSQAAYDRVHADGGDWQVADADSLAVADVYRAAGYEVEFNYMGEKEG</sequence>
<evidence type="ECO:0000313" key="2">
    <source>
        <dbReference type="Proteomes" id="UP000004946"/>
    </source>
</evidence>
<protein>
    <submittedName>
        <fullName evidence="1">Uncharacterized protein</fullName>
    </submittedName>
</protein>
<name>E6K259_PARDN</name>
<accession>E6K259</accession>
<comment type="caution">
    <text evidence="1">The sequence shown here is derived from an EMBL/GenBank/DDBJ whole genome shotgun (WGS) entry which is preliminary data.</text>
</comment>
<proteinExistence type="predicted"/>
<dbReference type="HOGENOM" id="CLU_2754234_0_0_11"/>
<gene>
    <name evidence="1" type="ORF">HMPREF0620_1532</name>
</gene>
<reference evidence="1 2" key="1">
    <citation type="submission" date="2010-12" db="EMBL/GenBank/DDBJ databases">
        <authorList>
            <person name="Muzny D."/>
            <person name="Qin X."/>
            <person name="Buhay C."/>
            <person name="Dugan-Rocha S."/>
            <person name="Ding Y."/>
            <person name="Chen G."/>
            <person name="Hawes A."/>
            <person name="Holder M."/>
            <person name="Jhangiani S."/>
            <person name="Johnson A."/>
            <person name="Khan Z."/>
            <person name="Li Z."/>
            <person name="Liu W."/>
            <person name="Liu X."/>
            <person name="Perez L."/>
            <person name="Shen H."/>
            <person name="Wang Q."/>
            <person name="Watt J."/>
            <person name="Xi L."/>
            <person name="Xin Y."/>
            <person name="Zhou J."/>
            <person name="Deng J."/>
            <person name="Jiang H."/>
            <person name="Liu Y."/>
            <person name="Qu J."/>
            <person name="Song X.-Z."/>
            <person name="Zhang L."/>
            <person name="Villasana D."/>
            <person name="Johnson A."/>
            <person name="Liu J."/>
            <person name="Liyanage D."/>
            <person name="Lorensuhewa L."/>
            <person name="Robinson T."/>
            <person name="Song A."/>
            <person name="Song B.-B."/>
            <person name="Dinh H."/>
            <person name="Thornton R."/>
            <person name="Coyle M."/>
            <person name="Francisco L."/>
            <person name="Jackson L."/>
            <person name="Javaid M."/>
            <person name="Korchina V."/>
            <person name="Kovar C."/>
            <person name="Mata R."/>
            <person name="Mathew T."/>
            <person name="Ngo R."/>
            <person name="Nguyen L."/>
            <person name="Nguyen N."/>
            <person name="Okwuonu G."/>
            <person name="Ongeri F."/>
            <person name="Pham C."/>
            <person name="Simmons D."/>
            <person name="Wilczek-Boney K."/>
            <person name="Hale W."/>
            <person name="Jakkamsetti A."/>
            <person name="Pham P."/>
            <person name="Ruth R."/>
            <person name="San Lucas F."/>
            <person name="Warren J."/>
            <person name="Zhang J."/>
            <person name="Zhao Z."/>
            <person name="Zhou C."/>
            <person name="Zhu D."/>
            <person name="Lee S."/>
            <person name="Bess C."/>
            <person name="Blankenburg K."/>
            <person name="Forbes L."/>
            <person name="Fu Q."/>
            <person name="Gubbala S."/>
            <person name="Hirani K."/>
            <person name="Jayaseelan J.C."/>
            <person name="Lara F."/>
            <person name="Munidasa M."/>
            <person name="Palculict T."/>
            <person name="Patil S."/>
            <person name="Pu L.-L."/>
            <person name="Saada N."/>
            <person name="Tang L."/>
            <person name="Weissenberger G."/>
            <person name="Zhu Y."/>
            <person name="Hemphill L."/>
            <person name="Shang Y."/>
            <person name="Youmans B."/>
            <person name="Ayvaz T."/>
            <person name="Ross M."/>
            <person name="Santibanez J."/>
            <person name="Aqrawi P."/>
            <person name="Gross S."/>
            <person name="Joshi V."/>
            <person name="Fowler G."/>
            <person name="Nazareth L."/>
            <person name="Reid J."/>
            <person name="Worley K."/>
            <person name="Petrosino J."/>
            <person name="Highlander S."/>
            <person name="Gibbs R."/>
        </authorList>
    </citation>
    <scope>NUCLEOTIDE SEQUENCE [LARGE SCALE GENOMIC DNA]</scope>
    <source>
        <strain evidence="1 2">DSM 10105</strain>
    </source>
</reference>
<evidence type="ECO:0000313" key="1">
    <source>
        <dbReference type="EMBL" id="EFT82847.1"/>
    </source>
</evidence>
<dbReference type="EMBL" id="AEON01000002">
    <property type="protein sequence ID" value="EFT82847.1"/>
    <property type="molecule type" value="Genomic_DNA"/>
</dbReference>
<dbReference type="KEGG" id="pdo:PSDT_0151"/>